<organism evidence="1">
    <name type="scientific">Nonomuraea gerenzanensis</name>
    <dbReference type="NCBI Taxonomy" id="93944"/>
    <lineage>
        <taxon>Bacteria</taxon>
        <taxon>Bacillati</taxon>
        <taxon>Actinomycetota</taxon>
        <taxon>Actinomycetes</taxon>
        <taxon>Streptosporangiales</taxon>
        <taxon>Streptosporangiaceae</taxon>
        <taxon>Nonomuraea</taxon>
    </lineage>
</organism>
<reference evidence="1" key="1">
    <citation type="submission" date="2016-04" db="EMBL/GenBank/DDBJ databases">
        <authorList>
            <person name="Evans L.H."/>
            <person name="Alamgir A."/>
            <person name="Owens N."/>
            <person name="Weber N.D."/>
            <person name="Virtaneva K."/>
            <person name="Barbian K."/>
            <person name="Babar A."/>
            <person name="Rosenke K."/>
        </authorList>
    </citation>
    <scope>NUCLEOTIDE SEQUENCE</scope>
    <source>
        <strain evidence="1">Nono1</strain>
    </source>
</reference>
<sequence>MDDGVHPYPGAAEILAAQNVRLISGDGHILLADCATPPQGDLGLLKIWTTDEAIGADGIGRVCFRVTASAGVLKPRGPGRVRDPR</sequence>
<accession>A0A1M4EQN1</accession>
<gene>
    <name evidence="1" type="ORF">BN4615_P10656</name>
</gene>
<dbReference type="EMBL" id="LT559118">
    <property type="protein sequence ID" value="SBP01140.1"/>
    <property type="molecule type" value="Genomic_DNA"/>
</dbReference>
<protein>
    <submittedName>
        <fullName evidence="1">Putative secreted protein</fullName>
    </submittedName>
</protein>
<name>A0A1M4EQN1_9ACTN</name>
<dbReference type="AlphaFoldDB" id="A0A1M4EQN1"/>
<evidence type="ECO:0000313" key="1">
    <source>
        <dbReference type="EMBL" id="SBP01140.1"/>
    </source>
</evidence>
<proteinExistence type="predicted"/>